<dbReference type="Pfam" id="PF23357">
    <property type="entry name" value="DUF7088"/>
    <property type="match status" value="1"/>
</dbReference>
<sequence>MLRNLFGLLALAGLAAATQWIPLRWDLTEEGRHTLSDTSRKMVARLEDVLTIEVLVSEAPPAHLRPHLQRLTTLLQQYSQAGGGKVDLVVRHPANEQDLEQELEKRGLKRARVNQVRDDRLEMVELWYALRLRYGEHEEVFADLTQLREPEYQLTAAMLRLTWDGPITIGLVGPPLSYGNGGYAYTEDGNLKTVIQSLSETYAVKVIPVMPGEPLVLDGLDAVFVWGLDRFEPVQHYQFEQWLLAGHPATLLVGGVALDPVYAVAESRAVTDVDSWFDHLGFRVERALVADQSSARVRYTESKPPVLKAYPLFPELKAAGGGLGQEERAHHQINSLVVPWCSPLTQTHPAGVTTNIIGQSSEQAWLQKETYQLDPAKLPGPTQFDQYAIGLKLGGRYNAYFPRPEHLPAENHLARGEHTTLRVWSSEFLLTSIRKAGTLVWVNQTADAMTRQSLTVGIPRRDNAARPLKALTESERKRTRLLSLLAALLLPALIGTAHLCYRRLRSVDPYL</sequence>
<keyword evidence="1" id="KW-0472">Membrane</keyword>
<gene>
    <name evidence="4" type="ORF">J3U88_16020</name>
</gene>
<feature type="domain" description="DUF7088" evidence="3">
    <location>
        <begin position="29"/>
        <end position="122"/>
    </location>
</feature>
<reference evidence="4" key="1">
    <citation type="submission" date="2021-03" db="EMBL/GenBank/DDBJ databases">
        <authorList>
            <person name="Wang G."/>
        </authorList>
    </citation>
    <scope>NUCLEOTIDE SEQUENCE</scope>
    <source>
        <strain evidence="4">KCTC 12899</strain>
    </source>
</reference>
<dbReference type="InterPro" id="IPR019196">
    <property type="entry name" value="ABC_transp_unknown"/>
</dbReference>
<dbReference type="Proteomes" id="UP000664417">
    <property type="component" value="Unassembled WGS sequence"/>
</dbReference>
<proteinExistence type="predicted"/>
<name>A0A8J7Q7T9_9BACT</name>
<evidence type="ECO:0000259" key="3">
    <source>
        <dbReference type="Pfam" id="PF23357"/>
    </source>
</evidence>
<feature type="domain" description="ABC-type uncharacterised transport system" evidence="2">
    <location>
        <begin position="188"/>
        <end position="414"/>
    </location>
</feature>
<dbReference type="EMBL" id="JAFREP010000015">
    <property type="protein sequence ID" value="MBO1319981.1"/>
    <property type="molecule type" value="Genomic_DNA"/>
</dbReference>
<dbReference type="AlphaFoldDB" id="A0A8J7Q7T9"/>
<evidence type="ECO:0000259" key="2">
    <source>
        <dbReference type="Pfam" id="PF09822"/>
    </source>
</evidence>
<evidence type="ECO:0000256" key="1">
    <source>
        <dbReference type="SAM" id="Phobius"/>
    </source>
</evidence>
<feature type="transmembrane region" description="Helical" evidence="1">
    <location>
        <begin position="481"/>
        <end position="501"/>
    </location>
</feature>
<accession>A0A8J7Q7T9</accession>
<keyword evidence="1" id="KW-1133">Transmembrane helix</keyword>
<evidence type="ECO:0000313" key="5">
    <source>
        <dbReference type="Proteomes" id="UP000664417"/>
    </source>
</evidence>
<keyword evidence="1" id="KW-0812">Transmembrane</keyword>
<evidence type="ECO:0000313" key="4">
    <source>
        <dbReference type="EMBL" id="MBO1319981.1"/>
    </source>
</evidence>
<comment type="caution">
    <text evidence="4">The sequence shown here is derived from an EMBL/GenBank/DDBJ whole genome shotgun (WGS) entry which is preliminary data.</text>
</comment>
<protein>
    <submittedName>
        <fullName evidence="4">GldG family protein</fullName>
    </submittedName>
</protein>
<dbReference type="RefSeq" id="WP_207859936.1">
    <property type="nucleotide sequence ID" value="NZ_JAFREP010000015.1"/>
</dbReference>
<organism evidence="4 5">
    <name type="scientific">Acanthopleuribacter pedis</name>
    <dbReference type="NCBI Taxonomy" id="442870"/>
    <lineage>
        <taxon>Bacteria</taxon>
        <taxon>Pseudomonadati</taxon>
        <taxon>Acidobacteriota</taxon>
        <taxon>Holophagae</taxon>
        <taxon>Acanthopleuribacterales</taxon>
        <taxon>Acanthopleuribacteraceae</taxon>
        <taxon>Acanthopleuribacter</taxon>
    </lineage>
</organism>
<keyword evidence="5" id="KW-1185">Reference proteome</keyword>
<dbReference type="InterPro" id="IPR055396">
    <property type="entry name" value="DUF7088"/>
</dbReference>
<dbReference type="Pfam" id="PF09822">
    <property type="entry name" value="ABC_transp_aux"/>
    <property type="match status" value="1"/>
</dbReference>